<accession>A0A1I0K1R6</accession>
<dbReference type="Pfam" id="PF03401">
    <property type="entry name" value="TctC"/>
    <property type="match status" value="1"/>
</dbReference>
<gene>
    <name evidence="3" type="ORF">SAMN05216313_14235</name>
</gene>
<dbReference type="AlphaFoldDB" id="A0A1I0K1R6"/>
<organism evidence="3 4">
    <name type="scientific">Enterocloster lavalensis</name>
    <dbReference type="NCBI Taxonomy" id="460384"/>
    <lineage>
        <taxon>Bacteria</taxon>
        <taxon>Bacillati</taxon>
        <taxon>Bacillota</taxon>
        <taxon>Clostridia</taxon>
        <taxon>Lachnospirales</taxon>
        <taxon>Lachnospiraceae</taxon>
        <taxon>Enterocloster</taxon>
    </lineage>
</organism>
<evidence type="ECO:0000256" key="1">
    <source>
        <dbReference type="ARBA" id="ARBA00006987"/>
    </source>
</evidence>
<name>A0A1I0K1R6_9FIRM</name>
<dbReference type="CDD" id="cd07012">
    <property type="entry name" value="PBP2_Bug_TTT"/>
    <property type="match status" value="1"/>
</dbReference>
<protein>
    <submittedName>
        <fullName evidence="3">Tripartite-type tricarboxylate transporter, receptor component TctC</fullName>
    </submittedName>
</protein>
<dbReference type="Gene3D" id="3.40.190.10">
    <property type="entry name" value="Periplasmic binding protein-like II"/>
    <property type="match status" value="1"/>
</dbReference>
<dbReference type="InterPro" id="IPR042100">
    <property type="entry name" value="Bug_dom1"/>
</dbReference>
<dbReference type="PANTHER" id="PTHR42928">
    <property type="entry name" value="TRICARBOXYLATE-BINDING PROTEIN"/>
    <property type="match status" value="1"/>
</dbReference>
<keyword evidence="4" id="KW-1185">Reference proteome</keyword>
<dbReference type="Gene3D" id="3.40.190.150">
    <property type="entry name" value="Bordetella uptake gene, domain 1"/>
    <property type="match status" value="1"/>
</dbReference>
<proteinExistence type="inferred from homology"/>
<dbReference type="PANTHER" id="PTHR42928:SF5">
    <property type="entry name" value="BLR1237 PROTEIN"/>
    <property type="match status" value="1"/>
</dbReference>
<keyword evidence="2" id="KW-0732">Signal</keyword>
<dbReference type="RefSeq" id="WP_092370811.1">
    <property type="nucleotide sequence ID" value="NZ_CABJCG010000023.1"/>
</dbReference>
<dbReference type="PROSITE" id="PS51257">
    <property type="entry name" value="PROKAR_LIPOPROTEIN"/>
    <property type="match status" value="1"/>
</dbReference>
<reference evidence="4" key="1">
    <citation type="submission" date="2016-10" db="EMBL/GenBank/DDBJ databases">
        <authorList>
            <person name="Varghese N."/>
            <person name="Submissions S."/>
        </authorList>
    </citation>
    <scope>NUCLEOTIDE SEQUENCE [LARGE SCALE GENOMIC DNA]</scope>
    <source>
        <strain evidence="4">NLAE-zl-G277</strain>
    </source>
</reference>
<feature type="chain" id="PRO_5038420435" evidence="2">
    <location>
        <begin position="19"/>
        <end position="341"/>
    </location>
</feature>
<evidence type="ECO:0000256" key="2">
    <source>
        <dbReference type="SAM" id="SignalP"/>
    </source>
</evidence>
<comment type="similarity">
    <text evidence="1">Belongs to the UPF0065 (bug) family.</text>
</comment>
<evidence type="ECO:0000313" key="4">
    <source>
        <dbReference type="Proteomes" id="UP000198508"/>
    </source>
</evidence>
<sequence length="341" mass="36361">MRKMLRLFAALMVTASLAGCAGGQASETPKAAPAGAQAEGEGGSAKAWKPEKDINVIVAYKAGSGTDTGARILCSIAEKYVGRTLLIVNKEGADGKIGYTELANAKPDGYTIGFINLPTYVSLAQEPDSVFNKDSVTPIVNHLFEPSVVVVKKDAPWNTIEEFIDYCKAHPGEVKCSTNGVKASNHIGIQLLAKKAGFEVSAIPYGGTADQLLALRQGEVEVSVPKAGDVASLTGENGELKVLASYTEQRLEDYPDVPTLKEKGYDLVYGSARALVAPAGTPQEVIDFYVDAFSKTMEDPENIEKSKNAGLSLSLMSPETLGEYIDEQDDFVKNTLPTLFD</sequence>
<dbReference type="PIRSF" id="PIRSF017082">
    <property type="entry name" value="YflP"/>
    <property type="match status" value="1"/>
</dbReference>
<feature type="signal peptide" evidence="2">
    <location>
        <begin position="1"/>
        <end position="18"/>
    </location>
</feature>
<dbReference type="InterPro" id="IPR005064">
    <property type="entry name" value="BUG"/>
</dbReference>
<dbReference type="EMBL" id="FOIM01000042">
    <property type="protein sequence ID" value="SEU17425.1"/>
    <property type="molecule type" value="Genomic_DNA"/>
</dbReference>
<keyword evidence="3" id="KW-0675">Receptor</keyword>
<dbReference type="STRING" id="460384.SAMN05216313_14235"/>
<evidence type="ECO:0000313" key="3">
    <source>
        <dbReference type="EMBL" id="SEU17425.1"/>
    </source>
</evidence>
<dbReference type="Proteomes" id="UP000198508">
    <property type="component" value="Unassembled WGS sequence"/>
</dbReference>